<dbReference type="EMBL" id="AACS02000003">
    <property type="protein sequence ID" value="EAU91911.2"/>
    <property type="molecule type" value="Genomic_DNA"/>
</dbReference>
<accession>A8N4X8</accession>
<dbReference type="Proteomes" id="UP000001861">
    <property type="component" value="Unassembled WGS sequence"/>
</dbReference>
<dbReference type="InParanoid" id="A8N4X8"/>
<evidence type="ECO:0000313" key="2">
    <source>
        <dbReference type="EMBL" id="EAU91911.2"/>
    </source>
</evidence>
<dbReference type="OrthoDB" id="3365698at2759"/>
<dbReference type="VEuPathDB" id="FungiDB:CC1G_04678"/>
<reference evidence="2 3" key="1">
    <citation type="journal article" date="2010" name="Proc. Natl. Acad. Sci. U.S.A.">
        <title>Insights into evolution of multicellular fungi from the assembled chromosomes of the mushroom Coprinopsis cinerea (Coprinus cinereus).</title>
        <authorList>
            <person name="Stajich J.E."/>
            <person name="Wilke S.K."/>
            <person name="Ahren D."/>
            <person name="Au C.H."/>
            <person name="Birren B.W."/>
            <person name="Borodovsky M."/>
            <person name="Burns C."/>
            <person name="Canback B."/>
            <person name="Casselton L.A."/>
            <person name="Cheng C.K."/>
            <person name="Deng J."/>
            <person name="Dietrich F.S."/>
            <person name="Fargo D.C."/>
            <person name="Farman M.L."/>
            <person name="Gathman A.C."/>
            <person name="Goldberg J."/>
            <person name="Guigo R."/>
            <person name="Hoegger P.J."/>
            <person name="Hooker J.B."/>
            <person name="Huggins A."/>
            <person name="James T.Y."/>
            <person name="Kamada T."/>
            <person name="Kilaru S."/>
            <person name="Kodira C."/>
            <person name="Kues U."/>
            <person name="Kupfer D."/>
            <person name="Kwan H.S."/>
            <person name="Lomsadze A."/>
            <person name="Li W."/>
            <person name="Lilly W.W."/>
            <person name="Ma L.J."/>
            <person name="Mackey A.J."/>
            <person name="Manning G."/>
            <person name="Martin F."/>
            <person name="Muraguchi H."/>
            <person name="Natvig D.O."/>
            <person name="Palmerini H."/>
            <person name="Ramesh M.A."/>
            <person name="Rehmeyer C.J."/>
            <person name="Roe B.A."/>
            <person name="Shenoy N."/>
            <person name="Stanke M."/>
            <person name="Ter-Hovhannisyan V."/>
            <person name="Tunlid A."/>
            <person name="Velagapudi R."/>
            <person name="Vision T.J."/>
            <person name="Zeng Q."/>
            <person name="Zolan M.E."/>
            <person name="Pukkila P.J."/>
        </authorList>
    </citation>
    <scope>NUCLEOTIDE SEQUENCE [LARGE SCALE GENOMIC DNA]</scope>
    <source>
        <strain evidence="3">Okayama-7 / 130 / ATCC MYA-4618 / FGSC 9003</strain>
    </source>
</reference>
<dbReference type="HOGENOM" id="CLU_024199_2_0_1"/>
<dbReference type="GeneID" id="6006428"/>
<comment type="caution">
    <text evidence="2">The sequence shown here is derived from an EMBL/GenBank/DDBJ whole genome shotgun (WGS) entry which is preliminary data.</text>
</comment>
<evidence type="ECO:0000256" key="1">
    <source>
        <dbReference type="SAM" id="MobiDB-lite"/>
    </source>
</evidence>
<evidence type="ECO:0000313" key="3">
    <source>
        <dbReference type="Proteomes" id="UP000001861"/>
    </source>
</evidence>
<gene>
    <name evidence="2" type="ORF">CC1G_04678</name>
</gene>
<protein>
    <submittedName>
        <fullName evidence="2">Uncharacterized protein</fullName>
    </submittedName>
</protein>
<proteinExistence type="predicted"/>
<keyword evidence="3" id="KW-1185">Reference proteome</keyword>
<name>A8N4X8_COPC7</name>
<dbReference type="RefSeq" id="XP_001829989.2">
    <property type="nucleotide sequence ID" value="XM_001829937.2"/>
</dbReference>
<dbReference type="KEGG" id="cci:CC1G_04678"/>
<feature type="region of interest" description="Disordered" evidence="1">
    <location>
        <begin position="492"/>
        <end position="512"/>
    </location>
</feature>
<organism evidence="2 3">
    <name type="scientific">Coprinopsis cinerea (strain Okayama-7 / 130 / ATCC MYA-4618 / FGSC 9003)</name>
    <name type="common">Inky cap fungus</name>
    <name type="synonym">Hormographiella aspergillata</name>
    <dbReference type="NCBI Taxonomy" id="240176"/>
    <lineage>
        <taxon>Eukaryota</taxon>
        <taxon>Fungi</taxon>
        <taxon>Dikarya</taxon>
        <taxon>Basidiomycota</taxon>
        <taxon>Agaricomycotina</taxon>
        <taxon>Agaricomycetes</taxon>
        <taxon>Agaricomycetidae</taxon>
        <taxon>Agaricales</taxon>
        <taxon>Agaricineae</taxon>
        <taxon>Psathyrellaceae</taxon>
        <taxon>Coprinopsis</taxon>
    </lineage>
</organism>
<sequence length="512" mass="57392">MDKELAELAAQQVLIEKRMRLLRFERNKLSPVSRLPAEVLSEIFVWRASPTEKPRMWVPSITHVCASWREIALNFPPLWSTIHGPAQNMGPSWLATFLERSKGAPLSIHSQIDDFPNQDEAAISRVRHILANTLKETHRLRHVFLSGDLSLPWRRNGISAFLVYRMTSPAPLWPCPLLEGGHLLRLFAHQFGLFSDITHLELSFSEEFHTSFHPDARNVFVALNELRDLTKLTLGLPASFASSFQPPQMIDLPLLSSLSIRATHEVCTTLLGAFKIPLCLLSLVLRVDDMPEEGDSPEFAAISAALSSAWSSPSPASRPPLQDLTTISIRSTPLEDIAFRASAGSSSLSLSSPAPFDLTGPHFIISPVQVKRLELAGVVYRHSTQYSVEPFVCSLPSVDVLSLHGKVVNPVVVHLCSPNMLPSLREIEVRKANFSSSAEGKTLFERFISFLRRRKGKIKAVKIEGCKGLTRVDLEKFRRVVDGKVEWDGQEEDWETDYNTTDSEEEFSDSQW</sequence>
<dbReference type="AlphaFoldDB" id="A8N4X8"/>